<dbReference type="InterPro" id="IPR017453">
    <property type="entry name" value="GCV_H_sub"/>
</dbReference>
<sequence>MSQVNNELKYTKSHEWVRVEADGSVVIGISDHAQSLLGDVVFVELPEIDAEYDAGTEVGVIESVKAAADAYNPIAGKVLAVNEALLDSPELINESPFDDGWMYRLAPHSAADLDGLMNAEAYAALLAEEE</sequence>
<accession>A0A9Q5V908</accession>
<proteinExistence type="inferred from homology"/>
<dbReference type="GO" id="GO:0019464">
    <property type="term" value="P:glycine decarboxylation via glycine cleavage system"/>
    <property type="evidence" value="ECO:0007669"/>
    <property type="project" value="UniProtKB-UniRule"/>
</dbReference>
<dbReference type="PANTHER" id="PTHR11715">
    <property type="entry name" value="GLYCINE CLEAVAGE SYSTEM H PROTEIN"/>
    <property type="match status" value="1"/>
</dbReference>
<dbReference type="InterPro" id="IPR033753">
    <property type="entry name" value="GCV_H/Fam206"/>
</dbReference>
<dbReference type="GO" id="GO:0005829">
    <property type="term" value="C:cytosol"/>
    <property type="evidence" value="ECO:0007669"/>
    <property type="project" value="TreeGrafter"/>
</dbReference>
<evidence type="ECO:0000256" key="2">
    <source>
        <dbReference type="ARBA" id="ARBA00022823"/>
    </source>
</evidence>
<feature type="modified residue" description="N6-lipoyllysine" evidence="3">
    <location>
        <position position="65"/>
    </location>
</feature>
<dbReference type="CDD" id="cd06848">
    <property type="entry name" value="GCS_H"/>
    <property type="match status" value="1"/>
</dbReference>
<organism evidence="4 5">
    <name type="scientific">Piscirickettsia salmonis</name>
    <dbReference type="NCBI Taxonomy" id="1238"/>
    <lineage>
        <taxon>Bacteria</taxon>
        <taxon>Pseudomonadati</taxon>
        <taxon>Pseudomonadota</taxon>
        <taxon>Gammaproteobacteria</taxon>
        <taxon>Thiotrichales</taxon>
        <taxon>Piscirickettsiaceae</taxon>
        <taxon>Piscirickettsia</taxon>
    </lineage>
</organism>
<dbReference type="InterPro" id="IPR002930">
    <property type="entry name" value="GCV_H"/>
</dbReference>
<dbReference type="GO" id="GO:0005960">
    <property type="term" value="C:glycine cleavage complex"/>
    <property type="evidence" value="ECO:0007669"/>
    <property type="project" value="InterPro"/>
</dbReference>
<comment type="subunit">
    <text evidence="3">The glycine cleavage system is composed of four proteins: P, T, L and H.</text>
</comment>
<dbReference type="RefSeq" id="WP_016209906.1">
    <property type="nucleotide sequence ID" value="NZ_CP012413.1"/>
</dbReference>
<comment type="similarity">
    <text evidence="1 3">Belongs to the GcvH family.</text>
</comment>
<dbReference type="InterPro" id="IPR000089">
    <property type="entry name" value="Biotin_lipoyl"/>
</dbReference>
<dbReference type="Gene3D" id="2.40.50.100">
    <property type="match status" value="1"/>
</dbReference>
<dbReference type="GO" id="GO:0009249">
    <property type="term" value="P:protein lipoylation"/>
    <property type="evidence" value="ECO:0007669"/>
    <property type="project" value="TreeGrafter"/>
</dbReference>
<dbReference type="PROSITE" id="PS50968">
    <property type="entry name" value="BIOTINYL_LIPOYL"/>
    <property type="match status" value="1"/>
</dbReference>
<protein>
    <recommendedName>
        <fullName evidence="3">Glycine cleavage system H protein</fullName>
    </recommendedName>
</protein>
<dbReference type="InterPro" id="IPR011053">
    <property type="entry name" value="Single_hybrid_motif"/>
</dbReference>
<reference evidence="4 5" key="1">
    <citation type="submission" date="2019-04" db="EMBL/GenBank/DDBJ databases">
        <title>Complete genome sequencing of Piscirickettsia salmonis strain Psal-009.</title>
        <authorList>
            <person name="Schober I."/>
            <person name="Bunk B."/>
            <person name="Sproer C."/>
            <person name="Carril G.P."/>
            <person name="Riedel T."/>
            <person name="Flores-Herrera P.A."/>
            <person name="Nourdin-Galindo G."/>
            <person name="Marshall S.H."/>
            <person name="Overmann J."/>
        </authorList>
    </citation>
    <scope>NUCLEOTIDE SEQUENCE [LARGE SCALE GENOMIC DNA]</scope>
    <source>
        <strain evidence="4 5">Psal-009</strain>
    </source>
</reference>
<dbReference type="EMBL" id="CP038908">
    <property type="protein sequence ID" value="QGO05112.1"/>
    <property type="molecule type" value="Genomic_DNA"/>
</dbReference>
<dbReference type="AlphaFoldDB" id="A0A9Q5V908"/>
<dbReference type="HAMAP" id="MF_00272">
    <property type="entry name" value="GcvH"/>
    <property type="match status" value="1"/>
</dbReference>
<keyword evidence="2 3" id="KW-0450">Lipoyl</keyword>
<dbReference type="NCBIfam" id="TIGR00527">
    <property type="entry name" value="gcvH"/>
    <property type="match status" value="1"/>
</dbReference>
<evidence type="ECO:0000256" key="3">
    <source>
        <dbReference type="HAMAP-Rule" id="MF_00272"/>
    </source>
</evidence>
<gene>
    <name evidence="3 4" type="primary">gcvH</name>
    <name evidence="4" type="ORF">Psal009_00992</name>
</gene>
<evidence type="ECO:0000313" key="5">
    <source>
        <dbReference type="Proteomes" id="UP000422232"/>
    </source>
</evidence>
<dbReference type="GeneID" id="66741848"/>
<dbReference type="Pfam" id="PF01597">
    <property type="entry name" value="GCV_H"/>
    <property type="match status" value="1"/>
</dbReference>
<comment type="function">
    <text evidence="3">The glycine cleavage system catalyzes the degradation of glycine. The H protein shuttles the methylamine group of glycine from the P protein to the T protein.</text>
</comment>
<evidence type="ECO:0000256" key="1">
    <source>
        <dbReference type="ARBA" id="ARBA00009249"/>
    </source>
</evidence>
<evidence type="ECO:0000313" key="4">
    <source>
        <dbReference type="EMBL" id="QGO05112.1"/>
    </source>
</evidence>
<dbReference type="PANTHER" id="PTHR11715:SF3">
    <property type="entry name" value="GLYCINE CLEAVAGE SYSTEM H PROTEIN-RELATED"/>
    <property type="match status" value="1"/>
</dbReference>
<keyword evidence="5" id="KW-1185">Reference proteome</keyword>
<dbReference type="NCBIfam" id="NF002270">
    <property type="entry name" value="PRK01202.1"/>
    <property type="match status" value="1"/>
</dbReference>
<name>A0A9Q5V908_PISSA</name>
<dbReference type="SUPFAM" id="SSF51230">
    <property type="entry name" value="Single hybrid motif"/>
    <property type="match status" value="1"/>
</dbReference>
<comment type="cofactor">
    <cofactor evidence="3">
        <name>(R)-lipoate</name>
        <dbReference type="ChEBI" id="CHEBI:83088"/>
    </cofactor>
    <text evidence="3">Binds 1 lipoyl cofactor covalently.</text>
</comment>
<dbReference type="Proteomes" id="UP000422232">
    <property type="component" value="Chromosome"/>
</dbReference>